<sequence>MRVNLAIQIPAEAVTDSIILCVLCMATNKVEAPMWKHVQESVFQAPLRSLQWLDIYGRLSPHLIHQAGLVQLINLRGGLERIELPGLAAIIAYSSVLGASRSLSRPSFPYISVQTGGHLILQDIINPHTERFSSPHIPPEMQDIFRAQLTYVTEIEMYEDGIPISRDVLCDHRNLIQWHIMSLIPSGQLGSSHSGLYPLYEASRLALIIFGVGVSFPLPPQSAPLVTLARMLKLELQSYHRSVQEIPISAVSLYTWILMLGCIAATGSAERKWYINSMGAHVVFYGPITWYEFKIELKSILWLERACDQPGELVWNEVMCL</sequence>
<dbReference type="PANTHER" id="PTHR37540:SF5">
    <property type="entry name" value="TRANSCRIPTION FACTOR DOMAIN-CONTAINING PROTEIN"/>
    <property type="match status" value="1"/>
</dbReference>
<dbReference type="EMBL" id="JAPQKI010000011">
    <property type="protein sequence ID" value="KAJ5082673.1"/>
    <property type="molecule type" value="Genomic_DNA"/>
</dbReference>
<protein>
    <submittedName>
        <fullName evidence="1">Uncharacterized protein</fullName>
    </submittedName>
</protein>
<dbReference type="GeneID" id="81363186"/>
<name>A0A9W9EIY8_9EURO</name>
<dbReference type="OrthoDB" id="4297170at2759"/>
<dbReference type="Proteomes" id="UP001149074">
    <property type="component" value="Unassembled WGS sequence"/>
</dbReference>
<proteinExistence type="predicted"/>
<dbReference type="AlphaFoldDB" id="A0A9W9EIY8"/>
<comment type="caution">
    <text evidence="1">The sequence shown here is derived from an EMBL/GenBank/DDBJ whole genome shotgun (WGS) entry which is preliminary data.</text>
</comment>
<keyword evidence="2" id="KW-1185">Reference proteome</keyword>
<accession>A0A9W9EIY8</accession>
<reference evidence="1" key="2">
    <citation type="journal article" date="2023" name="IMA Fungus">
        <title>Comparative genomic study of the Penicillium genus elucidates a diverse pangenome and 15 lateral gene transfer events.</title>
        <authorList>
            <person name="Petersen C."/>
            <person name="Sorensen T."/>
            <person name="Nielsen M.R."/>
            <person name="Sondergaard T.E."/>
            <person name="Sorensen J.L."/>
            <person name="Fitzpatrick D.A."/>
            <person name="Frisvad J.C."/>
            <person name="Nielsen K.L."/>
        </authorList>
    </citation>
    <scope>NUCLEOTIDE SEQUENCE</scope>
    <source>
        <strain evidence="1">IBT 30761</strain>
    </source>
</reference>
<evidence type="ECO:0000313" key="1">
    <source>
        <dbReference type="EMBL" id="KAJ5082673.1"/>
    </source>
</evidence>
<reference evidence="1" key="1">
    <citation type="submission" date="2022-11" db="EMBL/GenBank/DDBJ databases">
        <authorList>
            <person name="Petersen C."/>
        </authorList>
    </citation>
    <scope>NUCLEOTIDE SEQUENCE</scope>
    <source>
        <strain evidence="1">IBT 30761</strain>
    </source>
</reference>
<dbReference type="PANTHER" id="PTHR37540">
    <property type="entry name" value="TRANSCRIPTION FACTOR (ACR-2), PUTATIVE-RELATED-RELATED"/>
    <property type="match status" value="1"/>
</dbReference>
<dbReference type="RefSeq" id="XP_056469195.1">
    <property type="nucleotide sequence ID" value="XM_056624207.1"/>
</dbReference>
<organism evidence="1 2">
    <name type="scientific">Penicillium argentinense</name>
    <dbReference type="NCBI Taxonomy" id="1131581"/>
    <lineage>
        <taxon>Eukaryota</taxon>
        <taxon>Fungi</taxon>
        <taxon>Dikarya</taxon>
        <taxon>Ascomycota</taxon>
        <taxon>Pezizomycotina</taxon>
        <taxon>Eurotiomycetes</taxon>
        <taxon>Eurotiomycetidae</taxon>
        <taxon>Eurotiales</taxon>
        <taxon>Aspergillaceae</taxon>
        <taxon>Penicillium</taxon>
    </lineage>
</organism>
<gene>
    <name evidence="1" type="ORF">N7532_011716</name>
</gene>
<evidence type="ECO:0000313" key="2">
    <source>
        <dbReference type="Proteomes" id="UP001149074"/>
    </source>
</evidence>